<organism evidence="1 2">
    <name type="scientific">Ascobolus immersus RN42</name>
    <dbReference type="NCBI Taxonomy" id="1160509"/>
    <lineage>
        <taxon>Eukaryota</taxon>
        <taxon>Fungi</taxon>
        <taxon>Dikarya</taxon>
        <taxon>Ascomycota</taxon>
        <taxon>Pezizomycotina</taxon>
        <taxon>Pezizomycetes</taxon>
        <taxon>Pezizales</taxon>
        <taxon>Ascobolaceae</taxon>
        <taxon>Ascobolus</taxon>
    </lineage>
</organism>
<evidence type="ECO:0000313" key="2">
    <source>
        <dbReference type="Proteomes" id="UP000275078"/>
    </source>
</evidence>
<reference evidence="1 2" key="1">
    <citation type="journal article" date="2018" name="Nat. Ecol. Evol.">
        <title>Pezizomycetes genomes reveal the molecular basis of ectomycorrhizal truffle lifestyle.</title>
        <authorList>
            <person name="Murat C."/>
            <person name="Payen T."/>
            <person name="Noel B."/>
            <person name="Kuo A."/>
            <person name="Morin E."/>
            <person name="Chen J."/>
            <person name="Kohler A."/>
            <person name="Krizsan K."/>
            <person name="Balestrini R."/>
            <person name="Da Silva C."/>
            <person name="Montanini B."/>
            <person name="Hainaut M."/>
            <person name="Levati E."/>
            <person name="Barry K.W."/>
            <person name="Belfiori B."/>
            <person name="Cichocki N."/>
            <person name="Clum A."/>
            <person name="Dockter R.B."/>
            <person name="Fauchery L."/>
            <person name="Guy J."/>
            <person name="Iotti M."/>
            <person name="Le Tacon F."/>
            <person name="Lindquist E.A."/>
            <person name="Lipzen A."/>
            <person name="Malagnac F."/>
            <person name="Mello A."/>
            <person name="Molinier V."/>
            <person name="Miyauchi S."/>
            <person name="Poulain J."/>
            <person name="Riccioni C."/>
            <person name="Rubini A."/>
            <person name="Sitrit Y."/>
            <person name="Splivallo R."/>
            <person name="Traeger S."/>
            <person name="Wang M."/>
            <person name="Zifcakova L."/>
            <person name="Wipf D."/>
            <person name="Zambonelli A."/>
            <person name="Paolocci F."/>
            <person name="Nowrousian M."/>
            <person name="Ottonello S."/>
            <person name="Baldrian P."/>
            <person name="Spatafora J.W."/>
            <person name="Henrissat B."/>
            <person name="Nagy L.G."/>
            <person name="Aury J.M."/>
            <person name="Wincker P."/>
            <person name="Grigoriev I.V."/>
            <person name="Bonfante P."/>
            <person name="Martin F.M."/>
        </authorList>
    </citation>
    <scope>NUCLEOTIDE SEQUENCE [LARGE SCALE GENOMIC DNA]</scope>
    <source>
        <strain evidence="1 2">RN42</strain>
    </source>
</reference>
<protein>
    <submittedName>
        <fullName evidence="1">Uncharacterized protein</fullName>
    </submittedName>
</protein>
<proteinExistence type="predicted"/>
<name>A0A3N4I8Q1_ASCIM</name>
<dbReference type="EMBL" id="ML119671">
    <property type="protein sequence ID" value="RPA82449.1"/>
    <property type="molecule type" value="Genomic_DNA"/>
</dbReference>
<sequence>MAVMIEHILLPLPDYCRPLAQEIFEKHGTTVFLNSSKTKPANTEVAALRLMKLANEYPDRAKQLKIIIKTWEKPHILRAAGGRALHLYKQRKRFAELRNFIEKEKEVPISYYTSSFPADLKPLAHDIVTEKFFVFLTNSKNNVADHTTITSRLKLAYPDRETKVSWIVGKWQSYVSPSWKGLAWMLMRT</sequence>
<accession>A0A3N4I8Q1</accession>
<dbReference type="AlphaFoldDB" id="A0A3N4I8Q1"/>
<keyword evidence="2" id="KW-1185">Reference proteome</keyword>
<evidence type="ECO:0000313" key="1">
    <source>
        <dbReference type="EMBL" id="RPA82449.1"/>
    </source>
</evidence>
<dbReference type="Proteomes" id="UP000275078">
    <property type="component" value="Unassembled WGS sequence"/>
</dbReference>
<gene>
    <name evidence="1" type="ORF">BJ508DRAFT_88805</name>
</gene>